<dbReference type="InterPro" id="IPR014787">
    <property type="entry name" value="PSer_Pase_RsbU_N"/>
</dbReference>
<evidence type="ECO:0000313" key="3">
    <source>
        <dbReference type="Proteomes" id="UP000283644"/>
    </source>
</evidence>
<proteinExistence type="predicted"/>
<accession>A0A417XZY5</accession>
<comment type="caution">
    <text evidence="2">The sequence shown here is derived from an EMBL/GenBank/DDBJ whole genome shotgun (WGS) entry which is preliminary data.</text>
</comment>
<dbReference type="Proteomes" id="UP000283644">
    <property type="component" value="Unassembled WGS sequence"/>
</dbReference>
<gene>
    <name evidence="2" type="ORF">D0Z08_16655</name>
</gene>
<feature type="domain" description="Phosphoserine phosphatase RsbU N-terminal" evidence="1">
    <location>
        <begin position="12"/>
        <end position="86"/>
    </location>
</feature>
<reference evidence="2 3" key="1">
    <citation type="submission" date="2018-09" db="EMBL/GenBank/DDBJ databases">
        <title>Genome sequencing of Nocardioides immobilis CCTCC AB 2017083 for comparison to Nocardioides silvaticus.</title>
        <authorList>
            <person name="Li C."/>
            <person name="Wang G."/>
        </authorList>
    </citation>
    <scope>NUCLEOTIDE SEQUENCE [LARGE SCALE GENOMIC DNA]</scope>
    <source>
        <strain evidence="2 3">CCTCC AB 2017083</strain>
    </source>
</reference>
<organism evidence="2 3">
    <name type="scientific">Nocardioides immobilis</name>
    <dbReference type="NCBI Taxonomy" id="2049295"/>
    <lineage>
        <taxon>Bacteria</taxon>
        <taxon>Bacillati</taxon>
        <taxon>Actinomycetota</taxon>
        <taxon>Actinomycetes</taxon>
        <taxon>Propionibacteriales</taxon>
        <taxon>Nocardioidaceae</taxon>
        <taxon>Nocardioides</taxon>
    </lineage>
</organism>
<evidence type="ECO:0000259" key="1">
    <source>
        <dbReference type="Pfam" id="PF08673"/>
    </source>
</evidence>
<dbReference type="Gene3D" id="1.10.1240.30">
    <property type="entry name" value="KaiA/RbsU domain"/>
    <property type="match status" value="1"/>
</dbReference>
<name>A0A417XZY5_9ACTN</name>
<keyword evidence="3" id="KW-1185">Reference proteome</keyword>
<dbReference type="AlphaFoldDB" id="A0A417XZY5"/>
<dbReference type="Pfam" id="PF08673">
    <property type="entry name" value="RsbU_N"/>
    <property type="match status" value="1"/>
</dbReference>
<dbReference type="EMBL" id="QXGH01000020">
    <property type="protein sequence ID" value="RHW25962.1"/>
    <property type="molecule type" value="Genomic_DNA"/>
</dbReference>
<dbReference type="OrthoDB" id="5192927at2"/>
<dbReference type="InterPro" id="IPR017944">
    <property type="entry name" value="KaiA/RbsU_helical_domain_sf"/>
</dbReference>
<evidence type="ECO:0000313" key="2">
    <source>
        <dbReference type="EMBL" id="RHW25962.1"/>
    </source>
</evidence>
<protein>
    <recommendedName>
        <fullName evidence="1">Phosphoserine phosphatase RsbU N-terminal domain-containing protein</fullName>
    </recommendedName>
</protein>
<sequence length="97" mass="10670">MAGHRVADLRRDYRTAFLCYLTRRAEDPLVRAYDLGRVAVTERTGVLVLAQIHHEILGEVLSDAAPDEVAEIVDRAGEFLGEVLAAVEMLQPPQGAD</sequence>
<dbReference type="RefSeq" id="WP_118926373.1">
    <property type="nucleotide sequence ID" value="NZ_QXGH01000020.1"/>
</dbReference>